<evidence type="ECO:0000256" key="2">
    <source>
        <dbReference type="SAM" id="Phobius"/>
    </source>
</evidence>
<evidence type="ECO:0000259" key="3">
    <source>
        <dbReference type="Pfam" id="PF01476"/>
    </source>
</evidence>
<reference evidence="5" key="1">
    <citation type="journal article" date="2019" name="Int. J. Syst. Evol. Microbiol.">
        <title>The Global Catalogue of Microorganisms (GCM) 10K type strain sequencing project: providing services to taxonomists for standard genome sequencing and annotation.</title>
        <authorList>
            <consortium name="The Broad Institute Genomics Platform"/>
            <consortium name="The Broad Institute Genome Sequencing Center for Infectious Disease"/>
            <person name="Wu L."/>
            <person name="Ma J."/>
        </authorList>
    </citation>
    <scope>NUCLEOTIDE SEQUENCE [LARGE SCALE GENOMIC DNA]</scope>
    <source>
        <strain evidence="5">DFY28</strain>
    </source>
</reference>
<proteinExistence type="predicted"/>
<organism evidence="4 5">
    <name type="scientific">Nocardioides yefusunii</name>
    <dbReference type="NCBI Taxonomy" id="2500546"/>
    <lineage>
        <taxon>Bacteria</taxon>
        <taxon>Bacillati</taxon>
        <taxon>Actinomycetota</taxon>
        <taxon>Actinomycetes</taxon>
        <taxon>Propionibacteriales</taxon>
        <taxon>Nocardioidaceae</taxon>
        <taxon>Nocardioides</taxon>
    </lineage>
</organism>
<name>A0ABW1R1M6_9ACTN</name>
<keyword evidence="2" id="KW-0812">Transmembrane</keyword>
<gene>
    <name evidence="4" type="ORF">ACFPWU_13245</name>
</gene>
<keyword evidence="2" id="KW-1133">Transmembrane helix</keyword>
<dbReference type="InterPro" id="IPR018392">
    <property type="entry name" value="LysM"/>
</dbReference>
<keyword evidence="5" id="KW-1185">Reference proteome</keyword>
<feature type="compositionally biased region" description="Low complexity" evidence="1">
    <location>
        <begin position="155"/>
        <end position="173"/>
    </location>
</feature>
<feature type="transmembrane region" description="Helical" evidence="2">
    <location>
        <begin position="209"/>
        <end position="230"/>
    </location>
</feature>
<dbReference type="EMBL" id="JBHSQI010000008">
    <property type="protein sequence ID" value="MFC6154629.1"/>
    <property type="molecule type" value="Genomic_DNA"/>
</dbReference>
<evidence type="ECO:0000313" key="4">
    <source>
        <dbReference type="EMBL" id="MFC6154629.1"/>
    </source>
</evidence>
<dbReference type="CDD" id="cd00118">
    <property type="entry name" value="LysM"/>
    <property type="match status" value="1"/>
</dbReference>
<dbReference type="Gene3D" id="3.10.350.10">
    <property type="entry name" value="LysM domain"/>
    <property type="match status" value="2"/>
</dbReference>
<feature type="region of interest" description="Disordered" evidence="1">
    <location>
        <begin position="135"/>
        <end position="203"/>
    </location>
</feature>
<keyword evidence="2" id="KW-0472">Membrane</keyword>
<dbReference type="Proteomes" id="UP001596098">
    <property type="component" value="Unassembled WGS sequence"/>
</dbReference>
<sequence>MTSTDEVTVMRLDSLWSIAERVLGDGERWGEIADLNEGQEMSDGTRFSAAAPIQPGWVLRVPGEARSNVPHEVTVRPGDSLSSLAHEHLGDAQAYPLLAEATAGVIQPGGARLTDPDLIQPGWTVRIPGADAAEVAVPAPPTPAPRVPHPDVAGPEEQTSQQPAPAPQTEAPSVEAAKVQTTEVDSPQDEPQEAASTSDDPAEQRTDLLALRALLATATCLAAGAFVMVVRNRRRQFKQRGIGRAIAPTPPVVGEREESVVLEGVEAQVDAEFVDRALRHIAAVSHARGTALPLLAAVILSAEELTVLLDEPASAPAPEGWIGSVDNTSWALSRETYLDESLDSQPAPYPALVTVGRDSAGRTWLLDLEALGDVGVSGDSAQAAALVRFVVAELAVNAWAEGTEVLVSEGLSETVQMNPARLRTATPEQAAARVRAVTHDIEEATVALQADVLARRVTGQVLDSTHPLVVVVSAETGEELRSRLSPVARSRAVVIHHDPTAPQIVVSEDGIAYVPRWNVALTAMAMTADQAEAMADLLSVTRMCSDGPVPDDTSDGVLAGYAKVDGSLLDEFRTERTGDTISAASLLPDVDETYLSRAATTTEDLAEVAPSVSAEAAEALEEIDPDLAADLAAWFDPDAHRPKVRLLGPVMVTAAQGGDTSSLSNLAGTTSFIAFLACRDRGVTGEAAAAVFGWQTQRTVQNRATDARHVLGHRPDGSDWLPDASKTEGARRGNPTYELDCGPGGVLVDADLFRRLRFRAMKRGGQAGQDDLLLALSLVDGAPFESATDRRYPWLFRGQRLDDVMTCAIEDVAHIVANHALAGGDIDTARWAAEIAREANPHGEASWLDLAATLDASQGAKAAEALLREHLGDPAVGDALPRTEGILDRRAWLAS</sequence>
<dbReference type="Pfam" id="PF01476">
    <property type="entry name" value="LysM"/>
    <property type="match status" value="1"/>
</dbReference>
<evidence type="ECO:0000313" key="5">
    <source>
        <dbReference type="Proteomes" id="UP001596098"/>
    </source>
</evidence>
<dbReference type="PANTHER" id="PTHR34700">
    <property type="entry name" value="POTASSIUM BINDING PROTEIN KBP"/>
    <property type="match status" value="1"/>
</dbReference>
<dbReference type="InterPro" id="IPR052196">
    <property type="entry name" value="Bact_Kbp"/>
</dbReference>
<accession>A0ABW1R1M6</accession>
<dbReference type="RefSeq" id="WP_164878799.1">
    <property type="nucleotide sequence ID" value="NZ_CP034929.1"/>
</dbReference>
<protein>
    <submittedName>
        <fullName evidence="4">LysM peptidoglycan-binding domain-containing protein</fullName>
    </submittedName>
</protein>
<feature type="region of interest" description="Disordered" evidence="1">
    <location>
        <begin position="711"/>
        <end position="736"/>
    </location>
</feature>
<comment type="caution">
    <text evidence="4">The sequence shown here is derived from an EMBL/GenBank/DDBJ whole genome shotgun (WGS) entry which is preliminary data.</text>
</comment>
<dbReference type="InterPro" id="IPR036779">
    <property type="entry name" value="LysM_dom_sf"/>
</dbReference>
<feature type="compositionally biased region" description="Pro residues" evidence="1">
    <location>
        <begin position="138"/>
        <end position="147"/>
    </location>
</feature>
<evidence type="ECO:0000256" key="1">
    <source>
        <dbReference type="SAM" id="MobiDB-lite"/>
    </source>
</evidence>
<feature type="domain" description="LysM" evidence="3">
    <location>
        <begin position="13"/>
        <end position="62"/>
    </location>
</feature>
<dbReference type="PANTHER" id="PTHR34700:SF4">
    <property type="entry name" value="PHAGE-LIKE ELEMENT PBSX PROTEIN XKDP"/>
    <property type="match status" value="1"/>
</dbReference>